<organism evidence="1 2">
    <name type="scientific">Ramazzottius varieornatus</name>
    <name type="common">Water bear</name>
    <name type="synonym">Tardigrade</name>
    <dbReference type="NCBI Taxonomy" id="947166"/>
    <lineage>
        <taxon>Eukaryota</taxon>
        <taxon>Metazoa</taxon>
        <taxon>Ecdysozoa</taxon>
        <taxon>Tardigrada</taxon>
        <taxon>Eutardigrada</taxon>
        <taxon>Parachela</taxon>
        <taxon>Hypsibioidea</taxon>
        <taxon>Ramazzottiidae</taxon>
        <taxon>Ramazzottius</taxon>
    </lineage>
</organism>
<dbReference type="AlphaFoldDB" id="A0A1D1UIV1"/>
<dbReference type="Proteomes" id="UP000186922">
    <property type="component" value="Unassembled WGS sequence"/>
</dbReference>
<dbReference type="OrthoDB" id="71166at2759"/>
<protein>
    <recommendedName>
        <fullName evidence="3">DDE-1 domain-containing protein</fullName>
    </recommendedName>
</protein>
<dbReference type="EMBL" id="BDGG01000001">
    <property type="protein sequence ID" value="GAU87542.1"/>
    <property type="molecule type" value="Genomic_DNA"/>
</dbReference>
<sequence length="145" mass="16563">MANHPKLKTPSQVHKELSMEAPIHKAYVFKLQELRERGFLDRPEQVWNFDETAFNTSEMYDRVVARTGAKQIPSQFYGNEKENVTILPCGNAAGLQLKFMALHAGKVHVQSRLDDTYGLCYHAVNASGYMDQAHFANCFRCRRAL</sequence>
<evidence type="ECO:0000313" key="1">
    <source>
        <dbReference type="EMBL" id="GAU87542.1"/>
    </source>
</evidence>
<keyword evidence="2" id="KW-1185">Reference proteome</keyword>
<comment type="caution">
    <text evidence="1">The sequence shown here is derived from an EMBL/GenBank/DDBJ whole genome shotgun (WGS) entry which is preliminary data.</text>
</comment>
<proteinExistence type="predicted"/>
<reference evidence="1 2" key="1">
    <citation type="journal article" date="2016" name="Nat. Commun.">
        <title>Extremotolerant tardigrade genome and improved radiotolerance of human cultured cells by tardigrade-unique protein.</title>
        <authorList>
            <person name="Hashimoto T."/>
            <person name="Horikawa D.D."/>
            <person name="Saito Y."/>
            <person name="Kuwahara H."/>
            <person name="Kozuka-Hata H."/>
            <person name="Shin-I T."/>
            <person name="Minakuchi Y."/>
            <person name="Ohishi K."/>
            <person name="Motoyama A."/>
            <person name="Aizu T."/>
            <person name="Enomoto A."/>
            <person name="Kondo K."/>
            <person name="Tanaka S."/>
            <person name="Hara Y."/>
            <person name="Koshikawa S."/>
            <person name="Sagara H."/>
            <person name="Miura T."/>
            <person name="Yokobori S."/>
            <person name="Miyagawa K."/>
            <person name="Suzuki Y."/>
            <person name="Kubo T."/>
            <person name="Oyama M."/>
            <person name="Kohara Y."/>
            <person name="Fujiyama A."/>
            <person name="Arakawa K."/>
            <person name="Katayama T."/>
            <person name="Toyoda A."/>
            <person name="Kunieda T."/>
        </authorList>
    </citation>
    <scope>NUCLEOTIDE SEQUENCE [LARGE SCALE GENOMIC DNA]</scope>
    <source>
        <strain evidence="1 2">YOKOZUNA-1</strain>
    </source>
</reference>
<accession>A0A1D1UIV1</accession>
<name>A0A1D1UIV1_RAMVA</name>
<evidence type="ECO:0008006" key="3">
    <source>
        <dbReference type="Google" id="ProtNLM"/>
    </source>
</evidence>
<evidence type="ECO:0000313" key="2">
    <source>
        <dbReference type="Proteomes" id="UP000186922"/>
    </source>
</evidence>
<gene>
    <name evidence="1" type="primary">RvY_00372-1</name>
    <name evidence="1" type="synonym">RvY_00372.1</name>
    <name evidence="1" type="ORF">RvY_00372</name>
</gene>